<keyword evidence="2" id="KW-0963">Cytoplasm</keyword>
<dbReference type="EMBL" id="MCOG01000046">
    <property type="protein sequence ID" value="ORY68141.1"/>
    <property type="molecule type" value="Genomic_DNA"/>
</dbReference>
<feature type="compositionally biased region" description="Polar residues" evidence="13">
    <location>
        <begin position="972"/>
        <end position="982"/>
    </location>
</feature>
<feature type="compositionally biased region" description="Polar residues" evidence="13">
    <location>
        <begin position="950"/>
        <end position="963"/>
    </location>
</feature>
<feature type="compositionally biased region" description="Basic and acidic residues" evidence="13">
    <location>
        <begin position="880"/>
        <end position="901"/>
    </location>
</feature>
<keyword evidence="15" id="KW-1185">Reference proteome</keyword>
<keyword evidence="6" id="KW-0969">Cilium</keyword>
<dbReference type="PROSITE" id="PS50294">
    <property type="entry name" value="WD_REPEATS_REGION"/>
    <property type="match status" value="1"/>
</dbReference>
<evidence type="ECO:0000256" key="6">
    <source>
        <dbReference type="ARBA" id="ARBA00023069"/>
    </source>
</evidence>
<evidence type="ECO:0000313" key="15">
    <source>
        <dbReference type="Proteomes" id="UP000193920"/>
    </source>
</evidence>
<dbReference type="PROSITE" id="PS50082">
    <property type="entry name" value="WD_REPEATS_2"/>
    <property type="match status" value="1"/>
</dbReference>
<evidence type="ECO:0000256" key="13">
    <source>
        <dbReference type="SAM" id="MobiDB-lite"/>
    </source>
</evidence>
<dbReference type="AlphaFoldDB" id="A0A1Y2E995"/>
<evidence type="ECO:0000256" key="5">
    <source>
        <dbReference type="ARBA" id="ARBA00022846"/>
    </source>
</evidence>
<comment type="caution">
    <text evidence="14">The sequence shown here is derived from an EMBL/GenBank/DDBJ whole genome shotgun (WGS) entry which is preliminary data.</text>
</comment>
<comment type="subcellular location">
    <subcellularLocation>
        <location evidence="1">Cytoplasm</location>
        <location evidence="1">Cytoskeleton</location>
        <location evidence="1">Flagellum axoneme</location>
    </subcellularLocation>
    <subcellularLocation>
        <location evidence="9">Dynein axonemal particle</location>
    </subcellularLocation>
</comment>
<feature type="region of interest" description="Disordered" evidence="13">
    <location>
        <begin position="59"/>
        <end position="81"/>
    </location>
</feature>
<feature type="compositionally biased region" description="Polar residues" evidence="13">
    <location>
        <begin position="923"/>
        <end position="932"/>
    </location>
</feature>
<feature type="region of interest" description="Disordered" evidence="13">
    <location>
        <begin position="643"/>
        <end position="669"/>
    </location>
</feature>
<dbReference type="InterPro" id="IPR015943">
    <property type="entry name" value="WD40/YVTN_repeat-like_dom_sf"/>
</dbReference>
<organism evidence="14 15">
    <name type="scientific">Neocallimastix californiae</name>
    <dbReference type="NCBI Taxonomy" id="1754190"/>
    <lineage>
        <taxon>Eukaryota</taxon>
        <taxon>Fungi</taxon>
        <taxon>Fungi incertae sedis</taxon>
        <taxon>Chytridiomycota</taxon>
        <taxon>Chytridiomycota incertae sedis</taxon>
        <taxon>Neocallimastigomycetes</taxon>
        <taxon>Neocallimastigales</taxon>
        <taxon>Neocallimastigaceae</taxon>
        <taxon>Neocallimastix</taxon>
    </lineage>
</organism>
<sequence length="982" mass="111338">MMTSRMSMMTSRYRYNRKQPFSNIKDNSTNNVQTTKVQIFDKYGNDVTPLPMINQNKNVTKNQKTGSNSSQSDASLSSSTKEQSTSDYVSYFESQLTKSYSLISQMRQSSSISQSSKMPLNSIGERHESILSSDSENELDDKNSSSFYLLSKDANKKEEINPNKRIYITLTETSTLCLFNMQNKIILSDSPDAAAIQEENTRYQQLLKNKKNNDNFVEKISQTLNYDPKEKDMQTDNIVKSSEQTQANIWDIYDSIKLSEQQANQNDDFLDYYDSPGEKSDPDPISMENLSVALNSNMISESSLTQQSSMMLNSSSLGKSMFQTEMTSGSANSASAFVSTFDSSIMTSNPSKLTSDSTEKTNVIALSLSSLNQENLINSLHIMECVVVSNNFYDLLVEYRDMPPLIEGKKKLLKSKKNKNSKNYSDDEEEEKNEEEDDENEESEEGDDNDESKNSITDFILDSQLPSLPFLWSFKCDLSRGRTISQIAWNKKCEDIIAVSYEEIKTTNNTNSPKGLILCWSLKNSEYPSRIYKSDTPVTTIDFSQSNPNLLAAGFMDGRVAIYDIRFKTNTPALENHENGGKHYDPVWDMKWVERERILGDEQSKGEILVTISTDGRIIQWSLKHGLEFTELMFLKRVTKQEHNESESKNSNVNSNNNNSNSNKKKKGPSFISRLSGGLCFDFNSKDSNIYLAGTEDGVVHKCSCSYSEQYLQSYFGHSGPIYKIRWSPFLPNIFLTCSSDWTIRLWSQDEDNYIFKFENEKDTITDIQWSPMCSTVFGAVTNGGRIEIWDLSYSVLDPIITHQVMNRKLTCINFSKSYPIVLISDDEGNVNIYKLKNFNHLSSKQFNTQVDILQNIIIHRNEISSIQNNNNNIINNDGEEAREGENKEKMEDEEKEKENRNSNNDIRTPSTTNIDTSNSTSAILTNNSSNVEEAREGDEGKNTTKVDESTATLSINENTTEPVTEEAKTEPISSINITETS</sequence>
<evidence type="ECO:0000256" key="12">
    <source>
        <dbReference type="PROSITE-ProRule" id="PRU00221"/>
    </source>
</evidence>
<gene>
    <name evidence="14" type="ORF">LY90DRAFT_667614</name>
</gene>
<evidence type="ECO:0000256" key="11">
    <source>
        <dbReference type="ARBA" id="ARBA00041557"/>
    </source>
</evidence>
<evidence type="ECO:0000256" key="8">
    <source>
        <dbReference type="ARBA" id="ARBA00023273"/>
    </source>
</evidence>
<evidence type="ECO:0000256" key="10">
    <source>
        <dbReference type="ARBA" id="ARBA00040002"/>
    </source>
</evidence>
<dbReference type="PANTHER" id="PTHR12442:SF12">
    <property type="entry name" value="DYNEIN AXONEMAL INTERMEDIATE CHAIN 4"/>
    <property type="match status" value="1"/>
</dbReference>
<feature type="repeat" description="WD" evidence="12">
    <location>
        <begin position="715"/>
        <end position="757"/>
    </location>
</feature>
<dbReference type="Pfam" id="PF00400">
    <property type="entry name" value="WD40"/>
    <property type="match status" value="2"/>
</dbReference>
<feature type="compositionally biased region" description="Basic and acidic residues" evidence="13">
    <location>
        <begin position="933"/>
        <end position="949"/>
    </location>
</feature>
<evidence type="ECO:0000256" key="7">
    <source>
        <dbReference type="ARBA" id="ARBA00023212"/>
    </source>
</evidence>
<accession>A0A1Y2E995</accession>
<protein>
    <recommendedName>
        <fullName evidence="10">Dynein axonemal intermediate chain 4</fullName>
    </recommendedName>
    <alternativeName>
        <fullName evidence="11">WD repeat-containing protein 78</fullName>
    </alternativeName>
</protein>
<evidence type="ECO:0000256" key="3">
    <source>
        <dbReference type="ARBA" id="ARBA00022574"/>
    </source>
</evidence>
<feature type="region of interest" description="Disordered" evidence="13">
    <location>
        <begin position="417"/>
        <end position="454"/>
    </location>
</feature>
<dbReference type="SMART" id="SM00320">
    <property type="entry name" value="WD40"/>
    <property type="match status" value="5"/>
</dbReference>
<keyword evidence="3 12" id="KW-0853">WD repeat</keyword>
<proteinExistence type="predicted"/>
<keyword evidence="4" id="KW-0677">Repeat</keyword>
<dbReference type="InterPro" id="IPR001680">
    <property type="entry name" value="WD40_rpt"/>
</dbReference>
<dbReference type="GO" id="GO:0120293">
    <property type="term" value="C:dynein axonemal particle"/>
    <property type="evidence" value="ECO:0007669"/>
    <property type="project" value="UniProtKB-SubCell"/>
</dbReference>
<keyword evidence="7" id="KW-0206">Cytoskeleton</keyword>
<feature type="region of interest" description="Disordered" evidence="13">
    <location>
        <begin position="869"/>
        <end position="982"/>
    </location>
</feature>
<dbReference type="InterPro" id="IPR036322">
    <property type="entry name" value="WD40_repeat_dom_sf"/>
</dbReference>
<dbReference type="Proteomes" id="UP000193920">
    <property type="component" value="Unassembled WGS sequence"/>
</dbReference>
<evidence type="ECO:0000256" key="4">
    <source>
        <dbReference type="ARBA" id="ARBA00022737"/>
    </source>
</evidence>
<dbReference type="GO" id="GO:0045503">
    <property type="term" value="F:dynein light chain binding"/>
    <property type="evidence" value="ECO:0007669"/>
    <property type="project" value="TreeGrafter"/>
</dbReference>
<dbReference type="Gene3D" id="2.130.10.10">
    <property type="entry name" value="YVTN repeat-like/Quinoprotein amine dehydrogenase"/>
    <property type="match status" value="2"/>
</dbReference>
<evidence type="ECO:0000256" key="2">
    <source>
        <dbReference type="ARBA" id="ARBA00022490"/>
    </source>
</evidence>
<dbReference type="PANTHER" id="PTHR12442">
    <property type="entry name" value="DYNEIN INTERMEDIATE CHAIN"/>
    <property type="match status" value="1"/>
</dbReference>
<dbReference type="OrthoDB" id="366230at2759"/>
<dbReference type="GO" id="GO:0003341">
    <property type="term" value="P:cilium movement"/>
    <property type="evidence" value="ECO:0007669"/>
    <property type="project" value="TreeGrafter"/>
</dbReference>
<evidence type="ECO:0000256" key="9">
    <source>
        <dbReference type="ARBA" id="ARBA00024190"/>
    </source>
</evidence>
<evidence type="ECO:0000313" key="14">
    <source>
        <dbReference type="EMBL" id="ORY68141.1"/>
    </source>
</evidence>
<dbReference type="SUPFAM" id="SSF50978">
    <property type="entry name" value="WD40 repeat-like"/>
    <property type="match status" value="1"/>
</dbReference>
<evidence type="ECO:0000256" key="1">
    <source>
        <dbReference type="ARBA" id="ARBA00004611"/>
    </source>
</evidence>
<dbReference type="GO" id="GO:0045504">
    <property type="term" value="F:dynein heavy chain binding"/>
    <property type="evidence" value="ECO:0007669"/>
    <property type="project" value="TreeGrafter"/>
</dbReference>
<keyword evidence="5" id="KW-0282">Flagellum</keyword>
<dbReference type="InterPro" id="IPR050687">
    <property type="entry name" value="Dynein_IC"/>
</dbReference>
<name>A0A1Y2E995_9FUNG</name>
<feature type="compositionally biased region" description="Acidic residues" evidence="13">
    <location>
        <begin position="426"/>
        <end position="450"/>
    </location>
</feature>
<feature type="compositionally biased region" description="Low complexity" evidence="13">
    <location>
        <begin position="649"/>
        <end position="662"/>
    </location>
</feature>
<feature type="compositionally biased region" description="Low complexity" evidence="13">
    <location>
        <begin position="902"/>
        <end position="922"/>
    </location>
</feature>
<keyword evidence="8" id="KW-0966">Cell projection</keyword>
<dbReference type="FunFam" id="2.130.10.10:FF:001248">
    <property type="entry name" value="WD repeat domain 78"/>
    <property type="match status" value="1"/>
</dbReference>
<dbReference type="GO" id="GO:0005858">
    <property type="term" value="C:axonemal dynein complex"/>
    <property type="evidence" value="ECO:0007669"/>
    <property type="project" value="TreeGrafter"/>
</dbReference>
<reference evidence="14 15" key="1">
    <citation type="submission" date="2016-08" db="EMBL/GenBank/DDBJ databases">
        <title>A Parts List for Fungal Cellulosomes Revealed by Comparative Genomics.</title>
        <authorList>
            <consortium name="DOE Joint Genome Institute"/>
            <person name="Haitjema C.H."/>
            <person name="Gilmore S.P."/>
            <person name="Henske J.K."/>
            <person name="Solomon K.V."/>
            <person name="De Groot R."/>
            <person name="Kuo A."/>
            <person name="Mondo S.J."/>
            <person name="Salamov A.A."/>
            <person name="Labutti K."/>
            <person name="Zhao Z."/>
            <person name="Chiniquy J."/>
            <person name="Barry K."/>
            <person name="Brewer H.M."/>
            <person name="Purvine S.O."/>
            <person name="Wright A.T."/>
            <person name="Boxma B."/>
            <person name="Van Alen T."/>
            <person name="Hackstein J.H."/>
            <person name="Baker S.E."/>
            <person name="Grigoriev I.V."/>
            <person name="O'Malley M.A."/>
        </authorList>
    </citation>
    <scope>NUCLEOTIDE SEQUENCE [LARGE SCALE GENOMIC DNA]</scope>
    <source>
        <strain evidence="14 15">G1</strain>
    </source>
</reference>
<dbReference type="STRING" id="1754190.A0A1Y2E995"/>